<feature type="binding site" evidence="5">
    <location>
        <position position="95"/>
    </location>
    <ligand>
        <name>S-adenosyl-L-methionine</name>
        <dbReference type="ChEBI" id="CHEBI:59789"/>
    </ligand>
</feature>
<sequence>MFHIDIIAVGRMKQDPFAALWADYAKRCAWKINLIELDGKSTADEHRKISEKITRDGTYTIMLDERGKAMRSLNFARKLEGLSADGTTKIRFIIGGADGLSDELRKSADFLLSFGVQTWPHMLVRVMLIEQIYRAQQIIAGHPYHRES</sequence>
<dbReference type="OrthoDB" id="9806643at2"/>
<comment type="similarity">
    <text evidence="4 5">Belongs to the RNA methyltransferase RlmH family.</text>
</comment>
<dbReference type="GO" id="GO:0070038">
    <property type="term" value="F:rRNA (pseudouridine-N3-)-methyltransferase activity"/>
    <property type="evidence" value="ECO:0007669"/>
    <property type="project" value="UniProtKB-UniRule"/>
</dbReference>
<evidence type="ECO:0000313" key="7">
    <source>
        <dbReference type="Proteomes" id="UP000011932"/>
    </source>
</evidence>
<dbReference type="STRING" id="349215.A11S_1145"/>
<dbReference type="Pfam" id="PF02590">
    <property type="entry name" value="SPOUT_MTase"/>
    <property type="match status" value="1"/>
</dbReference>
<dbReference type="SUPFAM" id="SSF75217">
    <property type="entry name" value="alpha/beta knot"/>
    <property type="match status" value="1"/>
</dbReference>
<dbReference type="HAMAP" id="MF_00658">
    <property type="entry name" value="23SrRNA_methyltr_H"/>
    <property type="match status" value="1"/>
</dbReference>
<comment type="catalytic activity">
    <reaction evidence="5">
        <text>pseudouridine(1915) in 23S rRNA + S-adenosyl-L-methionine = N(3)-methylpseudouridine(1915) in 23S rRNA + S-adenosyl-L-homocysteine + H(+)</text>
        <dbReference type="Rhea" id="RHEA:42752"/>
        <dbReference type="Rhea" id="RHEA-COMP:10221"/>
        <dbReference type="Rhea" id="RHEA-COMP:10222"/>
        <dbReference type="ChEBI" id="CHEBI:15378"/>
        <dbReference type="ChEBI" id="CHEBI:57856"/>
        <dbReference type="ChEBI" id="CHEBI:59789"/>
        <dbReference type="ChEBI" id="CHEBI:65314"/>
        <dbReference type="ChEBI" id="CHEBI:74486"/>
        <dbReference type="EC" id="2.1.1.177"/>
    </reaction>
</comment>
<dbReference type="GO" id="GO:0005737">
    <property type="term" value="C:cytoplasm"/>
    <property type="evidence" value="ECO:0007669"/>
    <property type="project" value="UniProtKB-SubCell"/>
</dbReference>
<dbReference type="InterPro" id="IPR003742">
    <property type="entry name" value="RlmH-like"/>
</dbReference>
<evidence type="ECO:0000256" key="2">
    <source>
        <dbReference type="ARBA" id="ARBA00022679"/>
    </source>
</evidence>
<dbReference type="EMBL" id="CP003538">
    <property type="protein sequence ID" value="AGH97959.1"/>
    <property type="molecule type" value="Genomic_DNA"/>
</dbReference>
<evidence type="ECO:0000256" key="4">
    <source>
        <dbReference type="ARBA" id="ARBA00038303"/>
    </source>
</evidence>
<dbReference type="PATRIC" id="fig|349215.9.peg.1103"/>
<organism evidence="6 7">
    <name type="scientific">Micavibrio aeruginosavorus EPB</name>
    <dbReference type="NCBI Taxonomy" id="349215"/>
    <lineage>
        <taxon>Bacteria</taxon>
        <taxon>Pseudomonadati</taxon>
        <taxon>Bdellovibrionota</taxon>
        <taxon>Bdellovibrionia</taxon>
        <taxon>Bdellovibrionales</taxon>
        <taxon>Pseudobdellovibrionaceae</taxon>
        <taxon>Micavibrio</taxon>
    </lineage>
</organism>
<dbReference type="KEGG" id="man:A11S_1145"/>
<dbReference type="PANTHER" id="PTHR33603:SF1">
    <property type="entry name" value="RIBOSOMAL RNA LARGE SUBUNIT METHYLTRANSFERASE H"/>
    <property type="match status" value="1"/>
</dbReference>
<protein>
    <recommendedName>
        <fullName evidence="5">Ribosomal RNA large subunit methyltransferase H</fullName>
        <ecNumber evidence="5">2.1.1.177</ecNumber>
    </recommendedName>
    <alternativeName>
        <fullName evidence="5">23S rRNA (pseudouridine1915-N3)-methyltransferase</fullName>
    </alternativeName>
    <alternativeName>
        <fullName evidence="5">23S rRNA m3Psi1915 methyltransferase</fullName>
    </alternativeName>
    <alternativeName>
        <fullName evidence="5">rRNA (pseudouridine-N3-)-methyltransferase RlmH</fullName>
    </alternativeName>
</protein>
<dbReference type="AlphaFoldDB" id="M4VXP9"/>
<comment type="subcellular location">
    <subcellularLocation>
        <location evidence="5">Cytoplasm</location>
    </subcellularLocation>
</comment>
<dbReference type="Proteomes" id="UP000011932">
    <property type="component" value="Chromosome"/>
</dbReference>
<name>M4VXP9_9BACT</name>
<evidence type="ECO:0000256" key="5">
    <source>
        <dbReference type="HAMAP-Rule" id="MF_00658"/>
    </source>
</evidence>
<gene>
    <name evidence="5" type="primary">rlmH</name>
    <name evidence="6" type="ORF">A11S_1145</name>
</gene>
<keyword evidence="5" id="KW-0698">rRNA processing</keyword>
<dbReference type="PANTHER" id="PTHR33603">
    <property type="entry name" value="METHYLTRANSFERASE"/>
    <property type="match status" value="1"/>
</dbReference>
<dbReference type="PIRSF" id="PIRSF004505">
    <property type="entry name" value="MT_bac"/>
    <property type="match status" value="1"/>
</dbReference>
<feature type="binding site" evidence="5">
    <location>
        <position position="63"/>
    </location>
    <ligand>
        <name>S-adenosyl-L-methionine</name>
        <dbReference type="ChEBI" id="CHEBI:59789"/>
    </ligand>
</feature>
<reference evidence="6 7" key="1">
    <citation type="journal article" date="2013" name="ISME J.">
        <title>By their genes ye shall know them: genomic signatures of predatory bacteria.</title>
        <authorList>
            <person name="Pasternak Z."/>
            <person name="Pietrokovski S."/>
            <person name="Rotem O."/>
            <person name="Gophna U."/>
            <person name="Lurie-Weinberger M.N."/>
            <person name="Jurkevitch E."/>
        </authorList>
    </citation>
    <scope>NUCLEOTIDE SEQUENCE [LARGE SCALE GENOMIC DNA]</scope>
    <source>
        <strain evidence="6">EPB</strain>
    </source>
</reference>
<dbReference type="InterPro" id="IPR029026">
    <property type="entry name" value="tRNA_m1G_MTases_N"/>
</dbReference>
<evidence type="ECO:0000256" key="1">
    <source>
        <dbReference type="ARBA" id="ARBA00022603"/>
    </source>
</evidence>
<accession>M4VXP9</accession>
<keyword evidence="5" id="KW-0963">Cytoplasm</keyword>
<keyword evidence="1 5" id="KW-0489">Methyltransferase</keyword>
<dbReference type="RefSeq" id="WP_015467500.1">
    <property type="nucleotide sequence ID" value="NC_020812.1"/>
</dbReference>
<comment type="caution">
    <text evidence="5">Lacks conserved residue(s) required for the propagation of feature annotation.</text>
</comment>
<comment type="subunit">
    <text evidence="5">Homodimer.</text>
</comment>
<dbReference type="Gene3D" id="3.40.1280.10">
    <property type="match status" value="1"/>
</dbReference>
<dbReference type="HOGENOM" id="CLU_100552_1_1_5"/>
<evidence type="ECO:0000313" key="6">
    <source>
        <dbReference type="EMBL" id="AGH97959.1"/>
    </source>
</evidence>
<comment type="function">
    <text evidence="5">Specifically methylates the pseudouridine at position 1915 (m3Psi1915) in 23S rRNA.</text>
</comment>
<dbReference type="InterPro" id="IPR029028">
    <property type="entry name" value="Alpha/beta_knot_MTases"/>
</dbReference>
<keyword evidence="2 5" id="KW-0808">Transferase</keyword>
<keyword evidence="3 5" id="KW-0949">S-adenosyl-L-methionine</keyword>
<dbReference type="CDD" id="cd18081">
    <property type="entry name" value="RlmH-like"/>
    <property type="match status" value="1"/>
</dbReference>
<evidence type="ECO:0000256" key="3">
    <source>
        <dbReference type="ARBA" id="ARBA00022691"/>
    </source>
</evidence>
<proteinExistence type="inferred from homology"/>
<dbReference type="EC" id="2.1.1.177" evidence="5"/>